<dbReference type="RefSeq" id="XP_037268918.1">
    <property type="nucleotide sequence ID" value="XM_037413021.1"/>
</dbReference>
<dbReference type="InterPro" id="IPR036388">
    <property type="entry name" value="WH-like_DNA-bd_sf"/>
</dbReference>
<feature type="compositionally biased region" description="Basic and acidic residues" evidence="1">
    <location>
        <begin position="167"/>
        <end position="186"/>
    </location>
</feature>
<dbReference type="SUPFAM" id="SSF46785">
    <property type="entry name" value="Winged helix' DNA-binding domain"/>
    <property type="match status" value="1"/>
</dbReference>
<dbReference type="AlphaFoldDB" id="A0A6M2D486"/>
<dbReference type="VEuPathDB" id="VectorBase:LOC119160786"/>
<dbReference type="GO" id="GO:0000976">
    <property type="term" value="F:transcription cis-regulatory region binding"/>
    <property type="evidence" value="ECO:0007669"/>
    <property type="project" value="InterPro"/>
</dbReference>
<sequence length="235" mass="27925">MPRRFTGKLFLFLFRHLELGTFGERLRWLDRESGIFQLLWKHGNGSSITPMEDFAVFRAWHELKVRKKPCDVTEAKQRFRAATAKMRLEKVKNWQGVGPEKNYQYRRFPKDDLEYLFKHVDLDREFPEPKNRRIRLVPPSTDAPDSSPRLSPPTRPVLKTKSKKKPRPPDRNRRLMPKDVVVKIEPPDDPNDASGDMPDEFTKYQVMDCIPNVLHYSPSSQQRRAMVFKQERDWY</sequence>
<dbReference type="OrthoDB" id="5958224at2759"/>
<reference evidence="4" key="1">
    <citation type="submission" date="2019-09" db="EMBL/GenBank/DDBJ databases">
        <title>Organ-specific transcriptomic study of the physiology of the cattle tick, Rhipicephalus microplus.</title>
        <authorList>
            <person name="Tirloni L."/>
            <person name="Braz G."/>
            <person name="Gandara A.C.P."/>
            <person name="Sabadin G.A."/>
            <person name="da Silva R.M."/>
            <person name="Guizzo M.G."/>
            <person name="Machado J.A."/>
            <person name="Costa E.P."/>
            <person name="Gomes H.F."/>
            <person name="Moraes J."/>
            <person name="Mota M.B.S."/>
            <person name="Mesquita R.D."/>
            <person name="Alvarenga P.H."/>
            <person name="Alves F."/>
            <person name="Seixas A."/>
            <person name="da Fonseca R.N."/>
            <person name="Fogaca A."/>
            <person name="Logullo C."/>
            <person name="Tanaka A."/>
            <person name="Daffre S."/>
            <person name="Termignoni C."/>
            <person name="Vaz I.S.Jr."/>
            <person name="Oliveira P.L."/>
            <person name="Ribeiro J.M."/>
        </authorList>
    </citation>
    <scope>NUCLEOTIDE SEQUENCE</scope>
    <source>
        <strain evidence="4">Porto Alegre</strain>
    </source>
</reference>
<feature type="region of interest" description="Disordered" evidence="1">
    <location>
        <begin position="131"/>
        <end position="200"/>
    </location>
</feature>
<evidence type="ECO:0000256" key="2">
    <source>
        <dbReference type="SAM" id="SignalP"/>
    </source>
</evidence>
<proteinExistence type="predicted"/>
<dbReference type="PROSITE" id="PS51507">
    <property type="entry name" value="IRF_2"/>
    <property type="match status" value="1"/>
</dbReference>
<name>A0A6M2D486_RHIMP</name>
<feature type="domain" description="IRF tryptophan pentad repeat" evidence="3">
    <location>
        <begin position="6"/>
        <end position="107"/>
    </location>
</feature>
<dbReference type="Pfam" id="PF00605">
    <property type="entry name" value="IRF"/>
    <property type="match status" value="1"/>
</dbReference>
<dbReference type="InterPro" id="IPR036390">
    <property type="entry name" value="WH_DNA-bd_sf"/>
</dbReference>
<evidence type="ECO:0000313" key="4">
    <source>
        <dbReference type="EMBL" id="NOV40067.1"/>
    </source>
</evidence>
<evidence type="ECO:0000256" key="1">
    <source>
        <dbReference type="SAM" id="MobiDB-lite"/>
    </source>
</evidence>
<dbReference type="InterPro" id="IPR001346">
    <property type="entry name" value="Interferon_reg_fact_DNA-bd_dom"/>
</dbReference>
<feature type="chain" id="PRO_5027069283" evidence="2">
    <location>
        <begin position="24"/>
        <end position="235"/>
    </location>
</feature>
<protein>
    <submittedName>
        <fullName evidence="4">Putative 52 kd repressor of inhibitor of protein kinase</fullName>
    </submittedName>
</protein>
<dbReference type="EMBL" id="GHWJ01007330">
    <property type="protein sequence ID" value="NOV40067.1"/>
    <property type="molecule type" value="Transcribed_RNA"/>
</dbReference>
<keyword evidence="2" id="KW-0732">Signal</keyword>
<organism evidence="4">
    <name type="scientific">Rhipicephalus microplus</name>
    <name type="common">Cattle tick</name>
    <name type="synonym">Boophilus microplus</name>
    <dbReference type="NCBI Taxonomy" id="6941"/>
    <lineage>
        <taxon>Eukaryota</taxon>
        <taxon>Metazoa</taxon>
        <taxon>Ecdysozoa</taxon>
        <taxon>Arthropoda</taxon>
        <taxon>Chelicerata</taxon>
        <taxon>Arachnida</taxon>
        <taxon>Acari</taxon>
        <taxon>Parasitiformes</taxon>
        <taxon>Ixodida</taxon>
        <taxon>Ixodoidea</taxon>
        <taxon>Ixodidae</taxon>
        <taxon>Rhipicephalinae</taxon>
        <taxon>Rhipicephalus</taxon>
        <taxon>Boophilus</taxon>
    </lineage>
</organism>
<dbReference type="Gene3D" id="1.10.10.10">
    <property type="entry name" value="Winged helix-like DNA-binding domain superfamily/Winged helix DNA-binding domain"/>
    <property type="match status" value="1"/>
</dbReference>
<feature type="signal peptide" evidence="2">
    <location>
        <begin position="1"/>
        <end position="23"/>
    </location>
</feature>
<evidence type="ECO:0000259" key="3">
    <source>
        <dbReference type="PROSITE" id="PS51507"/>
    </source>
</evidence>
<accession>A0A6M2D486</accession>